<keyword evidence="4 7" id="KW-0689">Ribosomal protein</keyword>
<evidence type="ECO:0000256" key="5">
    <source>
        <dbReference type="ARBA" id="ARBA00023274"/>
    </source>
</evidence>
<dbReference type="GO" id="GO:1990904">
    <property type="term" value="C:ribonucleoprotein complex"/>
    <property type="evidence" value="ECO:0007669"/>
    <property type="project" value="UniProtKB-KW"/>
</dbReference>
<dbReference type="InterPro" id="IPR034704">
    <property type="entry name" value="Ribosomal_bL28/bL31-like_sf"/>
</dbReference>
<feature type="binding site" evidence="7">
    <location>
        <position position="37"/>
    </location>
    <ligand>
        <name>Zn(2+)</name>
        <dbReference type="ChEBI" id="CHEBI:29105"/>
    </ligand>
</feature>
<evidence type="ECO:0000256" key="1">
    <source>
        <dbReference type="ARBA" id="ARBA00009296"/>
    </source>
</evidence>
<accession>A0A955RI53</accession>
<evidence type="ECO:0000256" key="7">
    <source>
        <dbReference type="HAMAP-Rule" id="MF_00501"/>
    </source>
</evidence>
<dbReference type="NCBIfam" id="NF000612">
    <property type="entry name" value="PRK00019.1"/>
    <property type="match status" value="1"/>
</dbReference>
<dbReference type="PANTHER" id="PTHR33280:SF1">
    <property type="entry name" value="LARGE RIBOSOMAL SUBUNIT PROTEIN BL31C"/>
    <property type="match status" value="1"/>
</dbReference>
<feature type="region of interest" description="Disordered" evidence="8">
    <location>
        <begin position="71"/>
        <end position="94"/>
    </location>
</feature>
<dbReference type="PANTHER" id="PTHR33280">
    <property type="entry name" value="50S RIBOSOMAL PROTEIN L31, CHLOROPLASTIC"/>
    <property type="match status" value="1"/>
</dbReference>
<feature type="binding site" evidence="7">
    <location>
        <position position="19"/>
    </location>
    <ligand>
        <name>Zn(2+)</name>
        <dbReference type="ChEBI" id="CHEBI:29105"/>
    </ligand>
</feature>
<dbReference type="SUPFAM" id="SSF143800">
    <property type="entry name" value="L28p-like"/>
    <property type="match status" value="1"/>
</dbReference>
<dbReference type="EMBL" id="JAGQLG010000090">
    <property type="protein sequence ID" value="MCA9382243.1"/>
    <property type="molecule type" value="Genomic_DNA"/>
</dbReference>
<feature type="binding site" evidence="7">
    <location>
        <position position="17"/>
    </location>
    <ligand>
        <name>Zn(2+)</name>
        <dbReference type="ChEBI" id="CHEBI:29105"/>
    </ligand>
</feature>
<dbReference type="NCBIfam" id="TIGR00105">
    <property type="entry name" value="L31"/>
    <property type="match status" value="1"/>
</dbReference>
<gene>
    <name evidence="7 9" type="primary">rpmE</name>
    <name evidence="9" type="ORF">KC660_02435</name>
</gene>
<reference evidence="9" key="2">
    <citation type="journal article" date="2021" name="Microbiome">
        <title>Successional dynamics and alternative stable states in a saline activated sludge microbial community over 9 years.</title>
        <authorList>
            <person name="Wang Y."/>
            <person name="Ye J."/>
            <person name="Ju F."/>
            <person name="Liu L."/>
            <person name="Boyd J.A."/>
            <person name="Deng Y."/>
            <person name="Parks D.H."/>
            <person name="Jiang X."/>
            <person name="Yin X."/>
            <person name="Woodcroft B.J."/>
            <person name="Tyson G.W."/>
            <person name="Hugenholtz P."/>
            <person name="Polz M.F."/>
            <person name="Zhang T."/>
        </authorList>
    </citation>
    <scope>NUCLEOTIDE SEQUENCE</scope>
    <source>
        <strain evidence="9">HKST-UBA10</strain>
    </source>
</reference>
<keyword evidence="3 7" id="KW-0694">RNA-binding</keyword>
<proteinExistence type="inferred from homology"/>
<dbReference type="HAMAP" id="MF_00501">
    <property type="entry name" value="Ribosomal_bL31_1"/>
    <property type="match status" value="1"/>
</dbReference>
<dbReference type="GO" id="GO:0019843">
    <property type="term" value="F:rRNA binding"/>
    <property type="evidence" value="ECO:0007669"/>
    <property type="project" value="UniProtKB-KW"/>
</dbReference>
<dbReference type="GO" id="GO:0006412">
    <property type="term" value="P:translation"/>
    <property type="evidence" value="ECO:0007669"/>
    <property type="project" value="UniProtKB-UniRule"/>
</dbReference>
<keyword evidence="2 7" id="KW-0699">rRNA-binding</keyword>
<keyword evidence="7" id="KW-0479">Metal-binding</keyword>
<dbReference type="AlphaFoldDB" id="A0A955RI53"/>
<evidence type="ECO:0000313" key="10">
    <source>
        <dbReference type="Proteomes" id="UP000782843"/>
    </source>
</evidence>
<dbReference type="InterPro" id="IPR002150">
    <property type="entry name" value="Ribosomal_bL31"/>
</dbReference>
<dbReference type="Gene3D" id="4.10.830.30">
    <property type="entry name" value="Ribosomal protein L31"/>
    <property type="match status" value="1"/>
</dbReference>
<evidence type="ECO:0000256" key="8">
    <source>
        <dbReference type="SAM" id="MobiDB-lite"/>
    </source>
</evidence>
<evidence type="ECO:0000313" key="9">
    <source>
        <dbReference type="EMBL" id="MCA9382243.1"/>
    </source>
</evidence>
<dbReference type="PRINTS" id="PR01249">
    <property type="entry name" value="RIBOSOMALL31"/>
</dbReference>
<protein>
    <recommendedName>
        <fullName evidence="6 7">Large ribosomal subunit protein bL31</fullName>
    </recommendedName>
</protein>
<evidence type="ECO:0000256" key="6">
    <source>
        <dbReference type="ARBA" id="ARBA00035687"/>
    </source>
</evidence>
<comment type="subunit">
    <text evidence="7">Part of the 50S ribosomal subunit.</text>
</comment>
<organism evidence="9 10">
    <name type="scientific">Candidatus Dojkabacteria bacterium</name>
    <dbReference type="NCBI Taxonomy" id="2099670"/>
    <lineage>
        <taxon>Bacteria</taxon>
        <taxon>Candidatus Dojkabacteria</taxon>
    </lineage>
</organism>
<comment type="similarity">
    <text evidence="1 7">Belongs to the bacterial ribosomal protein bL31 family. Type A subfamily.</text>
</comment>
<evidence type="ECO:0000256" key="4">
    <source>
        <dbReference type="ARBA" id="ARBA00022980"/>
    </source>
</evidence>
<dbReference type="Proteomes" id="UP000782843">
    <property type="component" value="Unassembled WGS sequence"/>
</dbReference>
<keyword evidence="7" id="KW-0862">Zinc</keyword>
<name>A0A955RI53_9BACT</name>
<dbReference type="Pfam" id="PF01197">
    <property type="entry name" value="Ribosomal_L31"/>
    <property type="match status" value="1"/>
</dbReference>
<evidence type="ECO:0000256" key="3">
    <source>
        <dbReference type="ARBA" id="ARBA00022884"/>
    </source>
</evidence>
<dbReference type="InterPro" id="IPR027491">
    <property type="entry name" value="Ribosomal_bL31_A"/>
</dbReference>
<comment type="function">
    <text evidence="7">Binds the 23S rRNA.</text>
</comment>
<dbReference type="GO" id="GO:0005840">
    <property type="term" value="C:ribosome"/>
    <property type="evidence" value="ECO:0007669"/>
    <property type="project" value="UniProtKB-KW"/>
</dbReference>
<dbReference type="InterPro" id="IPR042105">
    <property type="entry name" value="Ribosomal_bL31_sf"/>
</dbReference>
<comment type="cofactor">
    <cofactor evidence="7">
        <name>Zn(2+)</name>
        <dbReference type="ChEBI" id="CHEBI:29105"/>
    </cofactor>
    <text evidence="7">Binds 1 zinc ion per subunit.</text>
</comment>
<feature type="compositionally biased region" description="Basic residues" evidence="8">
    <location>
        <begin position="73"/>
        <end position="88"/>
    </location>
</feature>
<evidence type="ECO:0000256" key="2">
    <source>
        <dbReference type="ARBA" id="ARBA00022730"/>
    </source>
</evidence>
<comment type="caution">
    <text evidence="9">The sequence shown here is derived from an EMBL/GenBank/DDBJ whole genome shotgun (WGS) entry which is preliminary data.</text>
</comment>
<reference evidence="9" key="1">
    <citation type="submission" date="2020-04" db="EMBL/GenBank/DDBJ databases">
        <authorList>
            <person name="Zhang T."/>
        </authorList>
    </citation>
    <scope>NUCLEOTIDE SEQUENCE</scope>
    <source>
        <strain evidence="9">HKST-UBA10</strain>
    </source>
</reference>
<feature type="binding site" evidence="7">
    <location>
        <position position="40"/>
    </location>
    <ligand>
        <name>Zn(2+)</name>
        <dbReference type="ChEBI" id="CHEBI:29105"/>
    </ligand>
</feature>
<keyword evidence="5 7" id="KW-0687">Ribonucleoprotein</keyword>
<dbReference type="GO" id="GO:0003735">
    <property type="term" value="F:structural constituent of ribosome"/>
    <property type="evidence" value="ECO:0007669"/>
    <property type="project" value="InterPro"/>
</dbReference>
<dbReference type="GO" id="GO:0046872">
    <property type="term" value="F:metal ion binding"/>
    <property type="evidence" value="ECO:0007669"/>
    <property type="project" value="UniProtKB-KW"/>
</dbReference>
<sequence length="107" mass="11878">MKKGIHPKYNKSATVTCACGSTFTTGSVLDEIQVEVCSQCHPFFTGKQRIVDTQNLVKKFEDRQGVAKASTKVSKKEKSLKRRERRQSKVVSQAGETTLKDMLKGIG</sequence>